<dbReference type="OrthoDB" id="366214at2759"/>
<comment type="similarity">
    <text evidence="2">Belongs to the universal ribosomal protein uS10 family.</text>
</comment>
<dbReference type="HAMAP" id="MF_00508">
    <property type="entry name" value="Ribosomal_uS10"/>
    <property type="match status" value="1"/>
</dbReference>
<dbReference type="GeneID" id="106158861"/>
<gene>
    <name evidence="11" type="primary">LOC106158861</name>
</gene>
<dbReference type="InParanoid" id="A0A1S3HWL4"/>
<evidence type="ECO:0000259" key="9">
    <source>
        <dbReference type="SMART" id="SM01403"/>
    </source>
</evidence>
<keyword evidence="3" id="KW-0689">Ribosomal protein</keyword>
<evidence type="ECO:0000256" key="8">
    <source>
        <dbReference type="SAM" id="MobiDB-lite"/>
    </source>
</evidence>
<dbReference type="GO" id="GO:0005763">
    <property type="term" value="C:mitochondrial small ribosomal subunit"/>
    <property type="evidence" value="ECO:0007669"/>
    <property type="project" value="InterPro"/>
</dbReference>
<reference evidence="11" key="1">
    <citation type="submission" date="2025-08" db="UniProtKB">
        <authorList>
            <consortium name="RefSeq"/>
        </authorList>
    </citation>
    <scope>IDENTIFICATION</scope>
    <source>
        <tissue evidence="11">Gonads</tissue>
    </source>
</reference>
<evidence type="ECO:0000256" key="3">
    <source>
        <dbReference type="ARBA" id="ARBA00022980"/>
    </source>
</evidence>
<evidence type="ECO:0000313" key="10">
    <source>
        <dbReference type="Proteomes" id="UP000085678"/>
    </source>
</evidence>
<proteinExistence type="inferred from homology"/>
<dbReference type="AlphaFoldDB" id="A0A1S3HWL4"/>
<keyword evidence="4" id="KW-0496">Mitochondrion</keyword>
<accession>A0A1S3HWL4</accession>
<dbReference type="STRING" id="7574.A0A1S3HWL4"/>
<dbReference type="InterPro" id="IPR001848">
    <property type="entry name" value="Ribosomal_uS10"/>
</dbReference>
<dbReference type="GO" id="GO:0003735">
    <property type="term" value="F:structural constituent of ribosome"/>
    <property type="evidence" value="ECO:0007669"/>
    <property type="project" value="InterPro"/>
</dbReference>
<dbReference type="RefSeq" id="XP_013390425.1">
    <property type="nucleotide sequence ID" value="XM_013534971.1"/>
</dbReference>
<feature type="domain" description="Small ribosomal subunit protein uS10" evidence="9">
    <location>
        <begin position="184"/>
        <end position="280"/>
    </location>
</feature>
<evidence type="ECO:0000256" key="2">
    <source>
        <dbReference type="ARBA" id="ARBA00007102"/>
    </source>
</evidence>
<protein>
    <recommendedName>
        <fullName evidence="6">Small ribosomal subunit protein uS10m</fullName>
    </recommendedName>
    <alternativeName>
        <fullName evidence="7">28S ribosomal protein S10, mitochondrial</fullName>
    </alternativeName>
</protein>
<dbReference type="PANTHER" id="PTHR13334">
    <property type="entry name" value="MITOCHONDRIAL 28S RIBOSOMAL PROTEIN S10"/>
    <property type="match status" value="1"/>
</dbReference>
<evidence type="ECO:0000256" key="1">
    <source>
        <dbReference type="ARBA" id="ARBA00004173"/>
    </source>
</evidence>
<dbReference type="Proteomes" id="UP000085678">
    <property type="component" value="Unplaced"/>
</dbReference>
<evidence type="ECO:0000256" key="4">
    <source>
        <dbReference type="ARBA" id="ARBA00023128"/>
    </source>
</evidence>
<evidence type="ECO:0000313" key="11">
    <source>
        <dbReference type="RefSeq" id="XP_013390425.1"/>
    </source>
</evidence>
<sequence>MAATILPRACTRISRIFGTAWFEKSILQMCAVRINQVEHTLKIKRQRFPMVHQSICSCRHYSTDTTESRDPPGAEPTSENNGSQENSERHDGISDTTEPELSETQQTNFQDAAARDQMENLETRELKTEAVSDEVSHSLGETVCEEVKQEVDFAADEETLSIGEEDRGESLKHNEPDVLYRKVAVEIKGHDKRVLKTYAAVMKTVAERLDIQIRMWNPPRVIERMTLLKSAFVHKKHRRQYEMRTHFHVVELQRVTGSTTDTYLEYIQRNIPEGIAMRVTKHQLVKLPEEISQTMES</sequence>
<dbReference type="SMART" id="SM01403">
    <property type="entry name" value="Ribosomal_S10"/>
    <property type="match status" value="1"/>
</dbReference>
<keyword evidence="5" id="KW-0687">Ribonucleoprotein</keyword>
<dbReference type="SUPFAM" id="SSF54999">
    <property type="entry name" value="Ribosomal protein S10"/>
    <property type="match status" value="1"/>
</dbReference>
<dbReference type="InterPro" id="IPR027486">
    <property type="entry name" value="Ribosomal_uS10_dom"/>
</dbReference>
<dbReference type="InterPro" id="IPR040055">
    <property type="entry name" value="Ribosomal_uS10m"/>
</dbReference>
<comment type="subcellular location">
    <subcellularLocation>
        <location evidence="1">Mitochondrion</location>
    </subcellularLocation>
</comment>
<dbReference type="Pfam" id="PF00338">
    <property type="entry name" value="Ribosomal_S10"/>
    <property type="match status" value="1"/>
</dbReference>
<evidence type="ECO:0000256" key="6">
    <source>
        <dbReference type="ARBA" id="ARBA00035261"/>
    </source>
</evidence>
<dbReference type="PANTHER" id="PTHR13334:SF4">
    <property type="entry name" value="SMALL RIBOSOMAL SUBUNIT PROTEIN US10M"/>
    <property type="match status" value="1"/>
</dbReference>
<organism evidence="10 11">
    <name type="scientific">Lingula anatina</name>
    <name type="common">Brachiopod</name>
    <name type="synonym">Lingula unguis</name>
    <dbReference type="NCBI Taxonomy" id="7574"/>
    <lineage>
        <taxon>Eukaryota</taxon>
        <taxon>Metazoa</taxon>
        <taxon>Spiralia</taxon>
        <taxon>Lophotrochozoa</taxon>
        <taxon>Brachiopoda</taxon>
        <taxon>Linguliformea</taxon>
        <taxon>Lingulata</taxon>
        <taxon>Lingulida</taxon>
        <taxon>Linguloidea</taxon>
        <taxon>Lingulidae</taxon>
        <taxon>Lingula</taxon>
    </lineage>
</organism>
<dbReference type="GO" id="GO:0006412">
    <property type="term" value="P:translation"/>
    <property type="evidence" value="ECO:0007669"/>
    <property type="project" value="InterPro"/>
</dbReference>
<dbReference type="KEGG" id="lak:106158861"/>
<dbReference type="InterPro" id="IPR036838">
    <property type="entry name" value="Ribosomal_uS10_dom_sf"/>
</dbReference>
<evidence type="ECO:0000256" key="7">
    <source>
        <dbReference type="ARBA" id="ARBA00035544"/>
    </source>
</evidence>
<dbReference type="Gene3D" id="3.30.70.600">
    <property type="entry name" value="Ribosomal protein S10 domain"/>
    <property type="match status" value="1"/>
</dbReference>
<keyword evidence="10" id="KW-1185">Reference proteome</keyword>
<feature type="region of interest" description="Disordered" evidence="8">
    <location>
        <begin position="61"/>
        <end position="107"/>
    </location>
</feature>
<evidence type="ECO:0000256" key="5">
    <source>
        <dbReference type="ARBA" id="ARBA00023274"/>
    </source>
</evidence>
<name>A0A1S3HWL4_LINAN</name>